<reference evidence="1" key="1">
    <citation type="submission" date="2015-04" db="UniProtKB">
        <authorList>
            <consortium name="EnsemblPlants"/>
        </authorList>
    </citation>
    <scope>IDENTIFICATION</scope>
    <source>
        <strain evidence="1">SL10</strain>
    </source>
</reference>
<reference evidence="1" key="2">
    <citation type="submission" date="2018-04" db="EMBL/GenBank/DDBJ databases">
        <title>OnivRS2 (Oryza nivara Reference Sequence Version 2).</title>
        <authorList>
            <person name="Zhang J."/>
            <person name="Kudrna D."/>
            <person name="Lee S."/>
            <person name="Talag J."/>
            <person name="Rajasekar S."/>
            <person name="Welchert J."/>
            <person name="Hsing Y.-I."/>
            <person name="Wing R.A."/>
        </authorList>
    </citation>
    <scope>NUCLEOTIDE SEQUENCE [LARGE SCALE GENOMIC DNA]</scope>
</reference>
<dbReference type="HOGENOM" id="CLU_1177012_0_0_1"/>
<dbReference type="Proteomes" id="UP000006591">
    <property type="component" value="Chromosome 10"/>
</dbReference>
<keyword evidence="2" id="KW-1185">Reference proteome</keyword>
<evidence type="ECO:0000313" key="2">
    <source>
        <dbReference type="Proteomes" id="UP000006591"/>
    </source>
</evidence>
<protein>
    <submittedName>
        <fullName evidence="1">Uncharacterized protein</fullName>
    </submittedName>
</protein>
<dbReference type="AlphaFoldDB" id="A0A0E0IR75"/>
<sequence>MNYTCLCGDAATACLLVYLGMFPGLVKKLPYPWFSDSVVKNFKMFMNRDIFQPINVSNNEGVKTCQLPGMLLEFIMHRGFITIFCDKDEMLLLPDQDDPVVSLSNVIAPLLQISSTNCCESWIWKNVTALWMAISTALESIGGAVTTLPKRIAGLKLLETLDFRRNKVEVVIISVEPGKSNLQILAGFIARSNHGSVQLMCHMKNLRKVNIFCKSVTKALCLVHIKIRSFVEIGTM</sequence>
<accession>A0A0E0IR75</accession>
<dbReference type="STRING" id="4536.A0A0E0IR75"/>
<organism evidence="1">
    <name type="scientific">Oryza nivara</name>
    <name type="common">Indian wild rice</name>
    <name type="synonym">Oryza sativa f. spontanea</name>
    <dbReference type="NCBI Taxonomy" id="4536"/>
    <lineage>
        <taxon>Eukaryota</taxon>
        <taxon>Viridiplantae</taxon>
        <taxon>Streptophyta</taxon>
        <taxon>Embryophyta</taxon>
        <taxon>Tracheophyta</taxon>
        <taxon>Spermatophyta</taxon>
        <taxon>Magnoliopsida</taxon>
        <taxon>Liliopsida</taxon>
        <taxon>Poales</taxon>
        <taxon>Poaceae</taxon>
        <taxon>BOP clade</taxon>
        <taxon>Oryzoideae</taxon>
        <taxon>Oryzeae</taxon>
        <taxon>Oryzinae</taxon>
        <taxon>Oryza</taxon>
    </lineage>
</organism>
<dbReference type="EnsemblPlants" id="ONIVA10G07050.1">
    <property type="protein sequence ID" value="ONIVA10G07050.1"/>
    <property type="gene ID" value="ONIVA10G07050"/>
</dbReference>
<name>A0A0E0IR75_ORYNI</name>
<dbReference type="Gramene" id="ONIVA10G07050.1">
    <property type="protein sequence ID" value="ONIVA10G07050.1"/>
    <property type="gene ID" value="ONIVA10G07050"/>
</dbReference>
<proteinExistence type="predicted"/>
<evidence type="ECO:0000313" key="1">
    <source>
        <dbReference type="EnsemblPlants" id="ONIVA10G07050.1"/>
    </source>
</evidence>